<evidence type="ECO:0000313" key="3">
    <source>
        <dbReference type="Proteomes" id="UP000012046"/>
    </source>
</evidence>
<keyword evidence="1" id="KW-0812">Transmembrane</keyword>
<dbReference type="AlphaFoldDB" id="H3ZFP2"/>
<feature type="non-terminal residue" evidence="2">
    <location>
        <position position="1"/>
    </location>
</feature>
<name>H3ZFP2_9ALTE</name>
<sequence length="126" mass="13575">TLLFSAALSVRLVKSKRGVSMATKCPFCGSDILPQATVCRGCNAQYGYNFGNEKIGELGPALRSVVIMLGIFAASMLGLLLIDLDSSTFATVFVLFGIAGVLIGLFGAYSFLVLIMALMRGRKWWR</sequence>
<keyword evidence="1" id="KW-0472">Membrane</keyword>
<protein>
    <submittedName>
        <fullName evidence="2">Uncharacterized protein</fullName>
    </submittedName>
</protein>
<evidence type="ECO:0000313" key="2">
    <source>
        <dbReference type="EMBL" id="EHR40526.1"/>
    </source>
</evidence>
<feature type="transmembrane region" description="Helical" evidence="1">
    <location>
        <begin position="88"/>
        <end position="118"/>
    </location>
</feature>
<accession>H3ZFP2</accession>
<reference evidence="2 3" key="1">
    <citation type="journal article" date="2012" name="J. Bacteriol.">
        <title>Genome Sequence of Extracellular-Protease-Producing Alishewanella jeotgali Isolated from Traditional Korean Fermented Seafood.</title>
        <authorList>
            <person name="Jung J."/>
            <person name="Chun J."/>
            <person name="Park W."/>
        </authorList>
    </citation>
    <scope>NUCLEOTIDE SEQUENCE [LARGE SCALE GENOMIC DNA]</scope>
    <source>
        <strain evidence="2 3">KCTC 22429</strain>
    </source>
</reference>
<comment type="caution">
    <text evidence="2">The sequence shown here is derived from an EMBL/GenBank/DDBJ whole genome shotgun (WGS) entry which is preliminary data.</text>
</comment>
<dbReference type="Proteomes" id="UP000012046">
    <property type="component" value="Unassembled WGS sequence"/>
</dbReference>
<dbReference type="RefSeq" id="WP_008950852.1">
    <property type="nucleotide sequence ID" value="NZ_AHTH01000037.1"/>
</dbReference>
<evidence type="ECO:0000256" key="1">
    <source>
        <dbReference type="SAM" id="Phobius"/>
    </source>
</evidence>
<proteinExistence type="predicted"/>
<feature type="transmembrane region" description="Helical" evidence="1">
    <location>
        <begin position="61"/>
        <end position="82"/>
    </location>
</feature>
<organism evidence="2 3">
    <name type="scientific">Alishewanella jeotgali KCTC 22429</name>
    <dbReference type="NCBI Taxonomy" id="1129374"/>
    <lineage>
        <taxon>Bacteria</taxon>
        <taxon>Pseudomonadati</taxon>
        <taxon>Pseudomonadota</taxon>
        <taxon>Gammaproteobacteria</taxon>
        <taxon>Alteromonadales</taxon>
        <taxon>Alteromonadaceae</taxon>
        <taxon>Alishewanella</taxon>
    </lineage>
</organism>
<keyword evidence="3" id="KW-1185">Reference proteome</keyword>
<keyword evidence="1" id="KW-1133">Transmembrane helix</keyword>
<gene>
    <name evidence="2" type="ORF">AJE_10674</name>
</gene>
<dbReference type="EMBL" id="AHTH01000037">
    <property type="protein sequence ID" value="EHR40526.1"/>
    <property type="molecule type" value="Genomic_DNA"/>
</dbReference>